<keyword evidence="4" id="KW-1185">Reference proteome</keyword>
<feature type="signal peptide" evidence="2">
    <location>
        <begin position="1"/>
        <end position="16"/>
    </location>
</feature>
<comment type="caution">
    <text evidence="3">The sequence shown here is derived from an EMBL/GenBank/DDBJ whole genome shotgun (WGS) entry which is preliminary data.</text>
</comment>
<organism evidence="3 4">
    <name type="scientific">Nannochloropsis gaditana</name>
    <dbReference type="NCBI Taxonomy" id="72520"/>
    <lineage>
        <taxon>Eukaryota</taxon>
        <taxon>Sar</taxon>
        <taxon>Stramenopiles</taxon>
        <taxon>Ochrophyta</taxon>
        <taxon>Eustigmatophyceae</taxon>
        <taxon>Eustigmatales</taxon>
        <taxon>Monodopsidaceae</taxon>
        <taxon>Nannochloropsis</taxon>
    </lineage>
</organism>
<name>W7TEP8_9STRA</name>
<reference evidence="3 4" key="1">
    <citation type="journal article" date="2014" name="Mol. Plant">
        <title>Chromosome Scale Genome Assembly and Transcriptome Profiling of Nannochloropsis gaditana in Nitrogen Depletion.</title>
        <authorList>
            <person name="Corteggiani Carpinelli E."/>
            <person name="Telatin A."/>
            <person name="Vitulo N."/>
            <person name="Forcato C."/>
            <person name="D'Angelo M."/>
            <person name="Schiavon R."/>
            <person name="Vezzi A."/>
            <person name="Giacometti G.M."/>
            <person name="Morosinotto T."/>
            <person name="Valle G."/>
        </authorList>
    </citation>
    <scope>NUCLEOTIDE SEQUENCE [LARGE SCALE GENOMIC DNA]</scope>
    <source>
        <strain evidence="3 4">B-31</strain>
    </source>
</reference>
<accession>W7TEP8</accession>
<keyword evidence="2" id="KW-0732">Signal</keyword>
<evidence type="ECO:0000256" key="2">
    <source>
        <dbReference type="SAM" id="SignalP"/>
    </source>
</evidence>
<feature type="coiled-coil region" evidence="1">
    <location>
        <begin position="159"/>
        <end position="190"/>
    </location>
</feature>
<dbReference type="EMBL" id="AZIL01001175">
    <property type="protein sequence ID" value="EWM24652.1"/>
    <property type="molecule type" value="Genomic_DNA"/>
</dbReference>
<sequence>MRRILVSLLLAREVMGFLPPCLPHQEAAHVPVTMSPRGTSSPSALAAWSGGGGEYDLLKGNNNVDRTSDGNLPEFDLLGGKAQKEASVIREDPHDTLLAELIFTTEDVREVIYKRLEDCNSGFADFLEGRISMATDLEERQALRSLVEMIEAVKKAVERKKVEDTVRIREEQLRQLEEEARLAAERAEARKRPTWQEGEVKDSSEREEYAQSMGTDVAPSVREDVEASALAMDPKQSYEQLLEAFLGLDFGKEEYVREVVEANYERCTMEFLDLLGERLKDDSTPPGVQSRLMALKGHIEDILRARMSRAAERLQSIVKAGALDEMVDQVYELNQRNEVDEPLILLLETNVQQAERAGAAPAAELFRKLLATAREAIDEKLSMSTRLVRRLLRVADPEKRKEILHDAFRPKASALTAEGAKTGAMPDVPPPDFIEELRQLIKNFGNIETDNFAEKLRTLVEEAEEVSTTIYGKAMSHREQQDYMWQKGSISVFDLEALEGKAQAVGDQMPWQNDAYDNMMPPGFEDGVRTIGGNDKSSKMRKGCRDVEACCPEGQAFSLEKENYS</sequence>
<dbReference type="AlphaFoldDB" id="W7TEP8"/>
<keyword evidence="1" id="KW-0175">Coiled coil</keyword>
<evidence type="ECO:0000313" key="3">
    <source>
        <dbReference type="EMBL" id="EWM24652.1"/>
    </source>
</evidence>
<protein>
    <submittedName>
        <fullName evidence="3">Uncharacterized protein</fullName>
    </submittedName>
</protein>
<dbReference type="OrthoDB" id="38728at2759"/>
<proteinExistence type="predicted"/>
<gene>
    <name evidence="3" type="ORF">Naga_100055g12</name>
</gene>
<evidence type="ECO:0000313" key="4">
    <source>
        <dbReference type="Proteomes" id="UP000019335"/>
    </source>
</evidence>
<feature type="chain" id="PRO_5004904182" evidence="2">
    <location>
        <begin position="17"/>
        <end position="565"/>
    </location>
</feature>
<evidence type="ECO:0000256" key="1">
    <source>
        <dbReference type="SAM" id="Coils"/>
    </source>
</evidence>
<dbReference type="Proteomes" id="UP000019335">
    <property type="component" value="Chromosome 13"/>
</dbReference>